<proteinExistence type="predicted"/>
<dbReference type="Pfam" id="PF02368">
    <property type="entry name" value="Big_2"/>
    <property type="match status" value="4"/>
</dbReference>
<dbReference type="Pfam" id="PF17851">
    <property type="entry name" value="GH43_C2"/>
    <property type="match status" value="1"/>
</dbReference>
<dbReference type="InterPro" id="IPR003343">
    <property type="entry name" value="Big_2"/>
</dbReference>
<dbReference type="SUPFAM" id="SSF49265">
    <property type="entry name" value="Fibronectin type III"/>
    <property type="match status" value="1"/>
</dbReference>
<reference evidence="4 5" key="1">
    <citation type="submission" date="2019-10" db="EMBL/GenBank/DDBJ databases">
        <title>Description of Paenibacillus humi sp. nov.</title>
        <authorList>
            <person name="Carlier A."/>
            <person name="Qi S."/>
        </authorList>
    </citation>
    <scope>NUCLEOTIDE SEQUENCE [LARGE SCALE GENOMIC DNA]</scope>
    <source>
        <strain evidence="4 5">LMG 31461</strain>
    </source>
</reference>
<dbReference type="InterPro" id="IPR013320">
    <property type="entry name" value="ConA-like_dom_sf"/>
</dbReference>
<dbReference type="InterPro" id="IPR008964">
    <property type="entry name" value="Invasin/intimin_cell_adhesion"/>
</dbReference>
<dbReference type="InterPro" id="IPR036116">
    <property type="entry name" value="FN3_sf"/>
</dbReference>
<dbReference type="InterPro" id="IPR013783">
    <property type="entry name" value="Ig-like_fold"/>
</dbReference>
<dbReference type="PANTHER" id="PTHR43308:SF5">
    <property type="entry name" value="S-LAYER PROTEIN _ PEPTIDOGLYCAN ENDO-BETA-N-ACETYLGLUCOSAMINIDASE"/>
    <property type="match status" value="1"/>
</dbReference>
<dbReference type="CDD" id="cd00063">
    <property type="entry name" value="FN3"/>
    <property type="match status" value="2"/>
</dbReference>
<evidence type="ECO:0000313" key="4">
    <source>
        <dbReference type="EMBL" id="NOU63603.1"/>
    </source>
</evidence>
<feature type="domain" description="SLH" evidence="3">
    <location>
        <begin position="1720"/>
        <end position="1779"/>
    </location>
</feature>
<dbReference type="SMART" id="SM00635">
    <property type="entry name" value="BID_2"/>
    <property type="match status" value="4"/>
</dbReference>
<protein>
    <submittedName>
        <fullName evidence="4">DUF1349 domain-containing protein</fullName>
    </submittedName>
</protein>
<dbReference type="Proteomes" id="UP000653578">
    <property type="component" value="Unassembled WGS sequence"/>
</dbReference>
<dbReference type="RefSeq" id="WP_171629379.1">
    <property type="nucleotide sequence ID" value="NZ_WHNY01000019.1"/>
</dbReference>
<dbReference type="InterPro" id="IPR041542">
    <property type="entry name" value="GH43_C2"/>
</dbReference>
<evidence type="ECO:0000259" key="3">
    <source>
        <dbReference type="PROSITE" id="PS51272"/>
    </source>
</evidence>
<keyword evidence="1" id="KW-0732">Signal</keyword>
<dbReference type="Pfam" id="PF07532">
    <property type="entry name" value="Big_4"/>
    <property type="match status" value="1"/>
</dbReference>
<dbReference type="SUPFAM" id="SSF49373">
    <property type="entry name" value="Invasin/intimin cell-adhesion fragments"/>
    <property type="match status" value="2"/>
</dbReference>
<sequence length="1779" mass="188682">MLKRSISAMLAITILFSLFTFGSGVTLAAGPNQPVVSTTTHSVSLTWTAIQGANSYNVYRSPISNGTFTKINATAIALTSYTDESLAANTRYYYKISSVSAGVESALSVETSGLTEPDFGPNVYVFDPLADPTQTATAVESKSAELFTQQETNQFGTQRYAMLFKPGAYKASIKVGFYTQVSGLGQVPDDVTINGGVTVDANWMTNHNATQNFWRSVENLAVAPSNGDMKFAVSQAAPIRRLHVKGNLSLHDQGGWASGGYLADSLVDGTVNSGSQQQWFTRNSKWGTWNGSLWNTTIVGSENAPTEDWPTKAFTVVDKVPVIREKPFLTFDSVTNKYKVFVPDVVANKSGTSWSTGTTAGTSIAIEDFLIADPSTSIATINAALDQGKHLLFTPGVYHFTDTVKVTKPNTVVLGLGLATLHSDNGIMALSVADVDGVKIAGLLFEAGSVNSPVLMQVGSKGSSNDHSANPTSLHDLYFRVGGDALAKADVSIEINSNNVIGDHFWVWRADHGTGAGWDSNTTINGMIVNGNDVTMYGLFVEHFHEYQTVWNGERGRTYFYQTEIPYDVPNQERWMSNNGTVNGFASYKVADSVNFHEAYGLGIYSNFTGGIVSMESGIEVPDKPGIKIRHATTVSLNKRGEISHIVNAMGSAVNPGLMRATLGDYVYRTVASVLGVNAATIAGKSPNLPNVVTQVFTDATTKQVPVAWESIDPSKYASIGSFSVNGTISGSATPAVANVTVTAAPNVAVTGIVISSAGNSSSIATKDGTLQMSAVVTPMHADNTTVTWSVVSANGIATNMATISSDGLLTAMKDGSVKVIATANDGSGVTASQMITISGQILKVNSITVTGQNSVTAVTYKGATLQMLANVLPLNANDKTFTWSVVNGTGTASIDASGVLKGLSDGTVNVIATAKDGSGITGTQTITISGQSLVLGNGWTWGVPGIRDTESRDNWAINPANPNFIRLTTIEGSWGGTKPSNILLRAPGTADFSISTKLKFDADKSFEWAGLIVYQDDGNLISLGRQANGSPAAKQIRFSQVKTGTQTDKNYSDPVAPGDIYLKIDKTGTTYKGYYSSDGVTWTQVTDTFTITLTTPKVGVFVRKLNTSIAAKPAEFTNFKVGSTVIPYWIPTTSVQISAASGVSAITSDNGTLQMSAQVLPVDASSNFVTWSVYNADGSATDKARISTTGLLTAVRNGQVKVVANAYDGSGAAASTLIDISGQILTPPTVEYVISGDGQAWIGWTPMDGSVTYSVYQRSDDTAYGNAVSTVNGNVYSYNVTGLDNGKTYYLIVKANYPAKVSEASNEVSATPQIAVTGITLNNSIVSLTVGNTTRLIAAVRPATAFNQDVIWRSSNANIARVDAEGTITAISPGTAEITVTTVDGSFTATASVTVSAESSYVPVAPPTKDHVIIIKPDQLTNSQNGITTVAIPTDTSEIKLPGNITDLISQNNLAIKSDALTLSFPSKVLNQLTDKLTTEQIKGSSITLKFGIVAQGEAKNLINSNSTNTDNKLVGDVYEFHLFIQTADGNKVELSTFNQPIMIELKVPASVNPTLAGIYYIANDGTLTYVGGKLDKDVIKAEINHFSKYAVLEVSKTYSDVPSSHWASNVIKELAAKQIVEGTSATTFEPERSVTRAEFTTLLVRALKLTEKGEMAFADVKASDWFANSVSIAVKAGIVQGRSATLFDANAQISREEMVTLLLRAYEFKNGKVTRPATQTFADEDQVSSWAAEFVRSAATLQLIQGRGENQFDPKGISTRAEAAQVLFNLLVATKAL</sequence>
<feature type="chain" id="PRO_5045107020" evidence="1">
    <location>
        <begin position="29"/>
        <end position="1779"/>
    </location>
</feature>
<dbReference type="Gene3D" id="2.60.40.1080">
    <property type="match status" value="4"/>
</dbReference>
<feature type="domain" description="SLH" evidence="3">
    <location>
        <begin position="1596"/>
        <end position="1659"/>
    </location>
</feature>
<dbReference type="InterPro" id="IPR003961">
    <property type="entry name" value="FN3_dom"/>
</dbReference>
<dbReference type="EMBL" id="WHNY01000019">
    <property type="protein sequence ID" value="NOU63603.1"/>
    <property type="molecule type" value="Genomic_DNA"/>
</dbReference>
<dbReference type="Gene3D" id="2.60.120.200">
    <property type="match status" value="1"/>
</dbReference>
<dbReference type="Gene3D" id="2.60.40.10">
    <property type="entry name" value="Immunoglobulins"/>
    <property type="match status" value="2"/>
</dbReference>
<evidence type="ECO:0000256" key="1">
    <source>
        <dbReference type="SAM" id="SignalP"/>
    </source>
</evidence>
<gene>
    <name evidence="4" type="ORF">GC096_06140</name>
</gene>
<feature type="domain" description="SLH" evidence="3">
    <location>
        <begin position="1660"/>
        <end position="1718"/>
    </location>
</feature>
<dbReference type="CDD" id="cd23669">
    <property type="entry name" value="GH55_SacteLam55A-like"/>
    <property type="match status" value="1"/>
</dbReference>
<dbReference type="InterPro" id="IPR059186">
    <property type="entry name" value="SACTE_4363"/>
</dbReference>
<dbReference type="Pfam" id="PF00395">
    <property type="entry name" value="SLH"/>
    <property type="match status" value="3"/>
</dbReference>
<organism evidence="4 5">
    <name type="scientific">Paenibacillus plantarum</name>
    <dbReference type="NCBI Taxonomy" id="2654975"/>
    <lineage>
        <taxon>Bacteria</taxon>
        <taxon>Bacillati</taxon>
        <taxon>Bacillota</taxon>
        <taxon>Bacilli</taxon>
        <taxon>Bacillales</taxon>
        <taxon>Paenibacillaceae</taxon>
        <taxon>Paenibacillus</taxon>
    </lineage>
</organism>
<dbReference type="SUPFAM" id="SSF49899">
    <property type="entry name" value="Concanavalin A-like lectins/glucanases"/>
    <property type="match status" value="1"/>
</dbReference>
<accession>A0ABX1X5B0</accession>
<name>A0ABX1X5B0_9BACL</name>
<dbReference type="InterPro" id="IPR051465">
    <property type="entry name" value="Cell_Envelope_Struct_Comp"/>
</dbReference>
<dbReference type="PROSITE" id="PS50853">
    <property type="entry name" value="FN3"/>
    <property type="match status" value="2"/>
</dbReference>
<dbReference type="InterPro" id="IPR001119">
    <property type="entry name" value="SLH_dom"/>
</dbReference>
<feature type="domain" description="Fibronectin type-III" evidence="2">
    <location>
        <begin position="28"/>
        <end position="118"/>
    </location>
</feature>
<keyword evidence="5" id="KW-1185">Reference proteome</keyword>
<dbReference type="InterPro" id="IPR011081">
    <property type="entry name" value="Big_4"/>
</dbReference>
<dbReference type="PANTHER" id="PTHR43308">
    <property type="entry name" value="OUTER MEMBRANE PROTEIN ALPHA-RELATED"/>
    <property type="match status" value="1"/>
</dbReference>
<dbReference type="PROSITE" id="PS51272">
    <property type="entry name" value="SLH"/>
    <property type="match status" value="3"/>
</dbReference>
<feature type="domain" description="Fibronectin type-III" evidence="2">
    <location>
        <begin position="1225"/>
        <end position="1316"/>
    </location>
</feature>
<evidence type="ECO:0000259" key="2">
    <source>
        <dbReference type="PROSITE" id="PS50853"/>
    </source>
</evidence>
<comment type="caution">
    <text evidence="4">The sequence shown here is derived from an EMBL/GenBank/DDBJ whole genome shotgun (WGS) entry which is preliminary data.</text>
</comment>
<feature type="signal peptide" evidence="1">
    <location>
        <begin position="1"/>
        <end position="28"/>
    </location>
</feature>
<evidence type="ECO:0000313" key="5">
    <source>
        <dbReference type="Proteomes" id="UP000653578"/>
    </source>
</evidence>
<dbReference type="SMART" id="SM00060">
    <property type="entry name" value="FN3"/>
    <property type="match status" value="2"/>
</dbReference>